<keyword evidence="3" id="KW-1185">Reference proteome</keyword>
<feature type="region of interest" description="Disordered" evidence="1">
    <location>
        <begin position="50"/>
        <end position="72"/>
    </location>
</feature>
<dbReference type="AlphaFoldDB" id="A0A8T9CFJ1"/>
<evidence type="ECO:0000256" key="1">
    <source>
        <dbReference type="SAM" id="MobiDB-lite"/>
    </source>
</evidence>
<dbReference type="EMBL" id="QGMK01000135">
    <property type="protein sequence ID" value="TVY83952.1"/>
    <property type="molecule type" value="Genomic_DNA"/>
</dbReference>
<protein>
    <submittedName>
        <fullName evidence="2">Uncharacterized protein</fullName>
    </submittedName>
</protein>
<feature type="compositionally biased region" description="Polar residues" evidence="1">
    <location>
        <begin position="52"/>
        <end position="72"/>
    </location>
</feature>
<proteinExistence type="predicted"/>
<sequence>MIRSGLEIITRQLVHNLRNIPQQQQPCGVELTLRRVSQWTTAATIDFDNSRRQAAQPSSLPFNATNDTITLG</sequence>
<dbReference type="Proteomes" id="UP000469558">
    <property type="component" value="Unassembled WGS sequence"/>
</dbReference>
<dbReference type="OrthoDB" id="2874071at2759"/>
<name>A0A8T9CFJ1_9HELO</name>
<evidence type="ECO:0000313" key="3">
    <source>
        <dbReference type="Proteomes" id="UP000469558"/>
    </source>
</evidence>
<gene>
    <name evidence="2" type="ORF">LSUE1_G003331</name>
</gene>
<accession>A0A8T9CFJ1</accession>
<comment type="caution">
    <text evidence="2">The sequence shown here is derived from an EMBL/GenBank/DDBJ whole genome shotgun (WGS) entry which is preliminary data.</text>
</comment>
<organism evidence="2 3">
    <name type="scientific">Lachnellula suecica</name>
    <dbReference type="NCBI Taxonomy" id="602035"/>
    <lineage>
        <taxon>Eukaryota</taxon>
        <taxon>Fungi</taxon>
        <taxon>Dikarya</taxon>
        <taxon>Ascomycota</taxon>
        <taxon>Pezizomycotina</taxon>
        <taxon>Leotiomycetes</taxon>
        <taxon>Helotiales</taxon>
        <taxon>Lachnaceae</taxon>
        <taxon>Lachnellula</taxon>
    </lineage>
</organism>
<evidence type="ECO:0000313" key="2">
    <source>
        <dbReference type="EMBL" id="TVY83952.1"/>
    </source>
</evidence>
<reference evidence="2 3" key="1">
    <citation type="submission" date="2018-05" db="EMBL/GenBank/DDBJ databases">
        <title>Genome sequencing and assembly of the regulated plant pathogen Lachnellula willkommii and related sister species for the development of diagnostic species identification markers.</title>
        <authorList>
            <person name="Giroux E."/>
            <person name="Bilodeau G."/>
        </authorList>
    </citation>
    <scope>NUCLEOTIDE SEQUENCE [LARGE SCALE GENOMIC DNA]</scope>
    <source>
        <strain evidence="2 3">CBS 268.59</strain>
    </source>
</reference>